<dbReference type="AlphaFoldDB" id="A0A1Y1L2E5"/>
<dbReference type="GO" id="GO:0005737">
    <property type="term" value="C:cytoplasm"/>
    <property type="evidence" value="ECO:0007669"/>
    <property type="project" value="InterPro"/>
</dbReference>
<evidence type="ECO:0000259" key="4">
    <source>
        <dbReference type="PROSITE" id="PS50405"/>
    </source>
</evidence>
<dbReference type="InterPro" id="IPR004045">
    <property type="entry name" value="Glutathione_S-Trfase_N"/>
</dbReference>
<reference evidence="5" key="1">
    <citation type="journal article" date="2016" name="Sci. Rep.">
        <title>Molecular characterization of firefly nuptial gifts: a multi-omics approach sheds light on postcopulatory sexual selection.</title>
        <authorList>
            <person name="Al-Wathiqui N."/>
            <person name="Fallon T.R."/>
            <person name="South A."/>
            <person name="Weng J.K."/>
            <person name="Lewis S.M."/>
        </authorList>
    </citation>
    <scope>NUCLEOTIDE SEQUENCE</scope>
</reference>
<dbReference type="Gene3D" id="3.40.30.10">
    <property type="entry name" value="Glutaredoxin"/>
    <property type="match status" value="1"/>
</dbReference>
<comment type="similarity">
    <text evidence="1">Belongs to the GST superfamily. Omega family.</text>
</comment>
<sequence>MSEKHLRKGSKFPQKENGQLRLYSTKYCPYAQRVRIVLALKDIPYETVNLHCFDKPEWMYDLNPAGLVPIFDTGTELLTESLKICNYLEKAFPKPSLPLNERDATLLAEFDALLALFYKVANNPDLGDFLQLLKHVEKYEGELSKRGKYFGGEEPRMIDFMIWPWAERAAMFDKLFPEHLPAPDALHNLRAWCARMRQHPTLLQLRTNVESQIEIYDLVRAGKHKEIDFDI</sequence>
<dbReference type="EMBL" id="GEZM01066442">
    <property type="protein sequence ID" value="JAV67879.1"/>
    <property type="molecule type" value="Transcribed_RNA"/>
</dbReference>
<dbReference type="InterPro" id="IPR036282">
    <property type="entry name" value="Glutathione-S-Trfase_C_sf"/>
</dbReference>
<dbReference type="SUPFAM" id="SSF52833">
    <property type="entry name" value="Thioredoxin-like"/>
    <property type="match status" value="1"/>
</dbReference>
<dbReference type="Pfam" id="PF13410">
    <property type="entry name" value="GST_C_2"/>
    <property type="match status" value="1"/>
</dbReference>
<dbReference type="InterPro" id="IPR036249">
    <property type="entry name" value="Thioredoxin-like_sf"/>
</dbReference>
<evidence type="ECO:0000259" key="3">
    <source>
        <dbReference type="PROSITE" id="PS50404"/>
    </source>
</evidence>
<dbReference type="FunFam" id="3.40.30.10:FF:000123">
    <property type="entry name" value="Glutathione transferase o1"/>
    <property type="match status" value="1"/>
</dbReference>
<name>A0A1Y1L2E5_PHOPY</name>
<evidence type="ECO:0000256" key="2">
    <source>
        <dbReference type="ARBA" id="ARBA00023002"/>
    </source>
</evidence>
<organism evidence="5">
    <name type="scientific">Photinus pyralis</name>
    <name type="common">Common eastern firefly</name>
    <name type="synonym">Lampyris pyralis</name>
    <dbReference type="NCBI Taxonomy" id="7054"/>
    <lineage>
        <taxon>Eukaryota</taxon>
        <taxon>Metazoa</taxon>
        <taxon>Ecdysozoa</taxon>
        <taxon>Arthropoda</taxon>
        <taxon>Hexapoda</taxon>
        <taxon>Insecta</taxon>
        <taxon>Pterygota</taxon>
        <taxon>Neoptera</taxon>
        <taxon>Endopterygota</taxon>
        <taxon>Coleoptera</taxon>
        <taxon>Polyphaga</taxon>
        <taxon>Elateriformia</taxon>
        <taxon>Elateroidea</taxon>
        <taxon>Lampyridae</taxon>
        <taxon>Lampyrinae</taxon>
        <taxon>Photinus</taxon>
    </lineage>
</organism>
<dbReference type="SFLD" id="SFLDS00019">
    <property type="entry name" value="Glutathione_Transferase_(cytos"/>
    <property type="match status" value="1"/>
</dbReference>
<protein>
    <submittedName>
        <fullName evidence="5">Uncharacterized protein</fullName>
    </submittedName>
</protein>
<keyword evidence="2" id="KW-0560">Oxidoreductase</keyword>
<dbReference type="GO" id="GO:0006749">
    <property type="term" value="P:glutathione metabolic process"/>
    <property type="evidence" value="ECO:0007669"/>
    <property type="project" value="TreeGrafter"/>
</dbReference>
<evidence type="ECO:0000256" key="1">
    <source>
        <dbReference type="ARBA" id="ARBA00011067"/>
    </source>
</evidence>
<accession>A0A1Y1L2E5</accession>
<dbReference type="InterPro" id="IPR005442">
    <property type="entry name" value="GST_omega"/>
</dbReference>
<evidence type="ECO:0000313" key="5">
    <source>
        <dbReference type="EMBL" id="JAV67879.1"/>
    </source>
</evidence>
<dbReference type="Pfam" id="PF13417">
    <property type="entry name" value="GST_N_3"/>
    <property type="match status" value="1"/>
</dbReference>
<dbReference type="SFLD" id="SFLDG00358">
    <property type="entry name" value="Main_(cytGST)"/>
    <property type="match status" value="1"/>
</dbReference>
<proteinExistence type="inferred from homology"/>
<dbReference type="PANTHER" id="PTHR43968">
    <property type="match status" value="1"/>
</dbReference>
<dbReference type="PROSITE" id="PS50405">
    <property type="entry name" value="GST_CTER"/>
    <property type="match status" value="1"/>
</dbReference>
<dbReference type="SUPFAM" id="SSF47616">
    <property type="entry name" value="GST C-terminal domain-like"/>
    <property type="match status" value="1"/>
</dbReference>
<dbReference type="PROSITE" id="PS50404">
    <property type="entry name" value="GST_NTER"/>
    <property type="match status" value="1"/>
</dbReference>
<feature type="domain" description="GST N-terminal" evidence="3">
    <location>
        <begin position="18"/>
        <end position="96"/>
    </location>
</feature>
<dbReference type="InterPro" id="IPR050983">
    <property type="entry name" value="GST_Omega/HSP26"/>
</dbReference>
<dbReference type="PRINTS" id="PR01625">
    <property type="entry name" value="GSTRNSFRASEO"/>
</dbReference>
<dbReference type="GO" id="GO:0004364">
    <property type="term" value="F:glutathione transferase activity"/>
    <property type="evidence" value="ECO:0007669"/>
    <property type="project" value="InterPro"/>
</dbReference>
<dbReference type="InterPro" id="IPR040079">
    <property type="entry name" value="Glutathione_S-Trfase"/>
</dbReference>
<dbReference type="PANTHER" id="PTHR43968:SF6">
    <property type="entry name" value="GLUTATHIONE S-TRANSFERASE OMEGA"/>
    <property type="match status" value="1"/>
</dbReference>
<feature type="domain" description="GST C-terminal" evidence="4">
    <location>
        <begin position="92"/>
        <end position="215"/>
    </location>
</feature>
<dbReference type="Gene3D" id="1.20.1050.10">
    <property type="match status" value="1"/>
</dbReference>
<dbReference type="InterPro" id="IPR010987">
    <property type="entry name" value="Glutathione-S-Trfase_C-like"/>
</dbReference>
<dbReference type="FunFam" id="1.20.1050.10:FF:000009">
    <property type="entry name" value="Glutathione S-transferase omega-1"/>
    <property type="match status" value="1"/>
</dbReference>
<dbReference type="GO" id="GO:0045174">
    <property type="term" value="F:glutathione dehydrogenase (ascorbate) activity"/>
    <property type="evidence" value="ECO:0007669"/>
    <property type="project" value="TreeGrafter"/>
</dbReference>